<dbReference type="AlphaFoldDB" id="A0A426WXJ5"/>
<dbReference type="EMBL" id="AMZH03034540">
    <property type="protein sequence ID" value="RRT31971.1"/>
    <property type="molecule type" value="Genomic_DNA"/>
</dbReference>
<comment type="caution">
    <text evidence="1">The sequence shown here is derived from an EMBL/GenBank/DDBJ whole genome shotgun (WGS) entry which is preliminary data.</text>
</comment>
<name>A0A426WXJ5_ENSVE</name>
<accession>A0A426WXJ5</accession>
<protein>
    <submittedName>
        <fullName evidence="1">Uncharacterized protein</fullName>
    </submittedName>
</protein>
<evidence type="ECO:0000313" key="2">
    <source>
        <dbReference type="Proteomes" id="UP000287651"/>
    </source>
</evidence>
<proteinExistence type="predicted"/>
<evidence type="ECO:0000313" key="1">
    <source>
        <dbReference type="EMBL" id="RRT31971.1"/>
    </source>
</evidence>
<dbReference type="Proteomes" id="UP000287651">
    <property type="component" value="Unassembled WGS sequence"/>
</dbReference>
<sequence length="113" mass="12399">MITSTRVKHLVALCAAPDGWSWCGSRLIFAALHLVISVKCTIICTSKVFLDWRDILLTFSPRCGDLPLTVAIGLHPVDLIDGVNQVQGDDITNVRTAEVVKIILLLYLVLLNS</sequence>
<gene>
    <name evidence="1" type="ORF">B296_00057824</name>
</gene>
<reference evidence="1 2" key="1">
    <citation type="journal article" date="2014" name="Agronomy (Basel)">
        <title>A Draft Genome Sequence for Ensete ventricosum, the Drought-Tolerant Tree Against Hunger.</title>
        <authorList>
            <person name="Harrison J."/>
            <person name="Moore K.A."/>
            <person name="Paszkiewicz K."/>
            <person name="Jones T."/>
            <person name="Grant M."/>
            <person name="Ambacheew D."/>
            <person name="Muzemil S."/>
            <person name="Studholme D.J."/>
        </authorList>
    </citation>
    <scope>NUCLEOTIDE SEQUENCE [LARGE SCALE GENOMIC DNA]</scope>
</reference>
<organism evidence="1 2">
    <name type="scientific">Ensete ventricosum</name>
    <name type="common">Abyssinian banana</name>
    <name type="synonym">Musa ensete</name>
    <dbReference type="NCBI Taxonomy" id="4639"/>
    <lineage>
        <taxon>Eukaryota</taxon>
        <taxon>Viridiplantae</taxon>
        <taxon>Streptophyta</taxon>
        <taxon>Embryophyta</taxon>
        <taxon>Tracheophyta</taxon>
        <taxon>Spermatophyta</taxon>
        <taxon>Magnoliopsida</taxon>
        <taxon>Liliopsida</taxon>
        <taxon>Zingiberales</taxon>
        <taxon>Musaceae</taxon>
        <taxon>Ensete</taxon>
    </lineage>
</organism>